<keyword evidence="1" id="KW-0472">Membrane</keyword>
<feature type="transmembrane region" description="Helical" evidence="1">
    <location>
        <begin position="81"/>
        <end position="99"/>
    </location>
</feature>
<proteinExistence type="predicted"/>
<dbReference type="KEGG" id="erl:AOC36_03935"/>
<evidence type="ECO:0000313" key="3">
    <source>
        <dbReference type="Proteomes" id="UP000063781"/>
    </source>
</evidence>
<dbReference type="AlphaFoldDB" id="A0A120JTK3"/>
<dbReference type="InterPro" id="IPR012651">
    <property type="entry name" value="Thia_Transptr_ThiT"/>
</dbReference>
<keyword evidence="1" id="KW-0812">Transmembrane</keyword>
<feature type="transmembrane region" description="Helical" evidence="1">
    <location>
        <begin position="144"/>
        <end position="165"/>
    </location>
</feature>
<dbReference type="Pfam" id="PF09515">
    <property type="entry name" value="Thia_YuaJ"/>
    <property type="match status" value="1"/>
</dbReference>
<feature type="transmembrane region" description="Helical" evidence="1">
    <location>
        <begin position="56"/>
        <end position="75"/>
    </location>
</feature>
<keyword evidence="3" id="KW-1185">Reference proteome</keyword>
<feature type="transmembrane region" description="Helical" evidence="1">
    <location>
        <begin position="34"/>
        <end position="51"/>
    </location>
</feature>
<accession>A0A120JTK3</accession>
<keyword evidence="1" id="KW-1133">Transmembrane helix</keyword>
<evidence type="ECO:0008006" key="4">
    <source>
        <dbReference type="Google" id="ProtNLM"/>
    </source>
</evidence>
<protein>
    <recommendedName>
        <fullName evidence="4">Proton-coupled thiamine transporter YuaJ</fullName>
    </recommendedName>
</protein>
<dbReference type="GO" id="GO:0015234">
    <property type="term" value="F:thiamine transmembrane transporter activity"/>
    <property type="evidence" value="ECO:0007669"/>
    <property type="project" value="InterPro"/>
</dbReference>
<feature type="transmembrane region" description="Helical" evidence="1">
    <location>
        <begin position="111"/>
        <end position="132"/>
    </location>
</feature>
<dbReference type="EMBL" id="CP013213">
    <property type="protein sequence ID" value="AMC93152.1"/>
    <property type="molecule type" value="Genomic_DNA"/>
</dbReference>
<evidence type="ECO:0000256" key="1">
    <source>
        <dbReference type="SAM" id="Phobius"/>
    </source>
</evidence>
<dbReference type="Gene3D" id="1.10.1760.20">
    <property type="match status" value="1"/>
</dbReference>
<dbReference type="OrthoDB" id="9795813at2"/>
<organism evidence="2 3">
    <name type="scientific">Erysipelothrix larvae</name>
    <dbReference type="NCBI Taxonomy" id="1514105"/>
    <lineage>
        <taxon>Bacteria</taxon>
        <taxon>Bacillati</taxon>
        <taxon>Bacillota</taxon>
        <taxon>Erysipelotrichia</taxon>
        <taxon>Erysipelotrichales</taxon>
        <taxon>Erysipelotrichaceae</taxon>
        <taxon>Erysipelothrix</taxon>
    </lineage>
</organism>
<dbReference type="Proteomes" id="UP000063781">
    <property type="component" value="Chromosome"/>
</dbReference>
<reference evidence="2 3" key="1">
    <citation type="submission" date="2015-10" db="EMBL/GenBank/DDBJ databases">
        <title>Erysipelothrix larvae sp. LV19 isolated from the larval gut of the rhinoceros beetle, Trypoxylus dichotomus.</title>
        <authorList>
            <person name="Lim S."/>
            <person name="Kim B.-C."/>
        </authorList>
    </citation>
    <scope>NUCLEOTIDE SEQUENCE [LARGE SCALE GENOMIC DNA]</scope>
    <source>
        <strain evidence="2 3">LV19</strain>
    </source>
</reference>
<dbReference type="GO" id="GO:0005886">
    <property type="term" value="C:plasma membrane"/>
    <property type="evidence" value="ECO:0007669"/>
    <property type="project" value="InterPro"/>
</dbReference>
<dbReference type="RefSeq" id="WP_067631645.1">
    <property type="nucleotide sequence ID" value="NZ_CP013213.1"/>
</dbReference>
<gene>
    <name evidence="2" type="ORF">AOC36_03935</name>
</gene>
<name>A0A120JTK3_9FIRM</name>
<dbReference type="STRING" id="1514105.AOC36_03935"/>
<evidence type="ECO:0000313" key="2">
    <source>
        <dbReference type="EMBL" id="AMC93152.1"/>
    </source>
</evidence>
<sequence>MKTKDLVNMSLFVALYVALEYLDSAFSIFKMPQGGSLSFSILAIIFASYFFGIKKAVAVTALAFIVRFMLVPMSVVHPMQFLLDYVLAPGCYAIVSVLPEIKVKKLPTIPLSVLIAGFMQFMFHNISGWVYYAQYYEGNLFWGVLAYNATYVIPTVVVGFVVVMLMKDRMMTIFHALNR</sequence>